<reference evidence="2 3" key="1">
    <citation type="submission" date="2021-08" db="EMBL/GenBank/DDBJ databases">
        <title>Collinsella faecalis sp. nov. isolated from swine faeces.</title>
        <authorList>
            <person name="Oh B.S."/>
            <person name="Lee J.H."/>
        </authorList>
    </citation>
    <scope>NUCLEOTIDE SEQUENCE [LARGE SCALE GENOMIC DNA]</scope>
    <source>
        <strain evidence="2 3">AGMB00827</strain>
    </source>
</reference>
<comment type="caution">
    <text evidence="2">The sequence shown here is derived from an EMBL/GenBank/DDBJ whole genome shotgun (WGS) entry which is preliminary data.</text>
</comment>
<dbReference type="Pfam" id="PF00882">
    <property type="entry name" value="Zn_dep_PLPC"/>
    <property type="match status" value="1"/>
</dbReference>
<name>A0ABS7MKQ2_9ACTN</name>
<dbReference type="EMBL" id="JAIMFO010000006">
    <property type="protein sequence ID" value="MBY4797618.1"/>
    <property type="molecule type" value="Genomic_DNA"/>
</dbReference>
<keyword evidence="3" id="KW-1185">Reference proteome</keyword>
<proteinExistence type="predicted"/>
<dbReference type="InterPro" id="IPR029002">
    <property type="entry name" value="PLPC/GPLD1"/>
</dbReference>
<sequence length="324" mass="35589">MPALITHRLFGEESITLLPEGLIASADDRSAFLIANQGPDPFFFRFRTLKIKDCMSLAHRMHASFITQQFMTLRDGVSRLPAHDAGTGRAFALGLLSHYILDRTAHPFVYAQQWGIQEADPEIAAAGNQIHAIIESDLDVLMLQRKRSGATTENLPPASLLTSGDRVDKIGGVLMSYIATKVYGLDVNASQYGGAVADMNLIYRLIEPAGSPRSQTLAALERRVAGFSLLGGLAHRVTTKVPRRAGNLDEYLWENPFTHQASRESFPAVFDRALAAYQDAVQRFIEGGDLTDLTQRLDYSGCRLAPDEQAAPSDEPTNERQVCS</sequence>
<organism evidence="2 3">
    <name type="scientific">Collinsella ureilytica</name>
    <dbReference type="NCBI Taxonomy" id="2869515"/>
    <lineage>
        <taxon>Bacteria</taxon>
        <taxon>Bacillati</taxon>
        <taxon>Actinomycetota</taxon>
        <taxon>Coriobacteriia</taxon>
        <taxon>Coriobacteriales</taxon>
        <taxon>Coriobacteriaceae</taxon>
        <taxon>Collinsella</taxon>
    </lineage>
</organism>
<dbReference type="RefSeq" id="WP_222199341.1">
    <property type="nucleotide sequence ID" value="NZ_JAIMFO010000006.1"/>
</dbReference>
<evidence type="ECO:0000313" key="3">
    <source>
        <dbReference type="Proteomes" id="UP000700908"/>
    </source>
</evidence>
<accession>A0ABS7MKQ2</accession>
<evidence type="ECO:0000259" key="1">
    <source>
        <dbReference type="Pfam" id="PF00882"/>
    </source>
</evidence>
<gene>
    <name evidence="2" type="ORF">K6V98_04520</name>
</gene>
<dbReference type="Proteomes" id="UP000700908">
    <property type="component" value="Unassembled WGS sequence"/>
</dbReference>
<protein>
    <submittedName>
        <fullName evidence="2">Zinc dependent phospholipase C family protein</fullName>
    </submittedName>
</protein>
<feature type="domain" description="Phospholipase C/D" evidence="1">
    <location>
        <begin position="6"/>
        <end position="149"/>
    </location>
</feature>
<evidence type="ECO:0000313" key="2">
    <source>
        <dbReference type="EMBL" id="MBY4797618.1"/>
    </source>
</evidence>